<evidence type="ECO:0000313" key="2">
    <source>
        <dbReference type="Proteomes" id="UP001275084"/>
    </source>
</evidence>
<comment type="caution">
    <text evidence="1">The sequence shown here is derived from an EMBL/GenBank/DDBJ whole genome shotgun (WGS) entry which is preliminary data.</text>
</comment>
<name>A0AAJ0HWJ8_9PEZI</name>
<dbReference type="AlphaFoldDB" id="A0AAJ0HWJ8"/>
<evidence type="ECO:0000313" key="1">
    <source>
        <dbReference type="EMBL" id="KAK3364017.1"/>
    </source>
</evidence>
<dbReference type="InterPro" id="IPR011009">
    <property type="entry name" value="Kinase-like_dom_sf"/>
</dbReference>
<keyword evidence="2" id="KW-1185">Reference proteome</keyword>
<dbReference type="EMBL" id="JAUIQD010000001">
    <property type="protein sequence ID" value="KAK3364017.1"/>
    <property type="molecule type" value="Genomic_DNA"/>
</dbReference>
<gene>
    <name evidence="1" type="ORF">B0T25DRAFT_57040</name>
</gene>
<evidence type="ECO:0008006" key="3">
    <source>
        <dbReference type="Google" id="ProtNLM"/>
    </source>
</evidence>
<dbReference type="Gene3D" id="3.30.200.20">
    <property type="entry name" value="Phosphorylase Kinase, domain 1"/>
    <property type="match status" value="1"/>
</dbReference>
<protein>
    <recommendedName>
        <fullName evidence="3">Protein kinase domain-containing protein</fullName>
    </recommendedName>
</protein>
<sequence length="74" mass="8064">MKDVLIDDGYRVDRKVGEGGFGLVYPDGPEVLKGEAKTYKALAGGPGIPRVQWFGEECDFHVLVQDLLGPSLED</sequence>
<dbReference type="SUPFAM" id="SSF56112">
    <property type="entry name" value="Protein kinase-like (PK-like)"/>
    <property type="match status" value="1"/>
</dbReference>
<organism evidence="1 2">
    <name type="scientific">Lasiosphaeria hispida</name>
    <dbReference type="NCBI Taxonomy" id="260671"/>
    <lineage>
        <taxon>Eukaryota</taxon>
        <taxon>Fungi</taxon>
        <taxon>Dikarya</taxon>
        <taxon>Ascomycota</taxon>
        <taxon>Pezizomycotina</taxon>
        <taxon>Sordariomycetes</taxon>
        <taxon>Sordariomycetidae</taxon>
        <taxon>Sordariales</taxon>
        <taxon>Lasiosphaeriaceae</taxon>
        <taxon>Lasiosphaeria</taxon>
    </lineage>
</organism>
<reference evidence="1" key="1">
    <citation type="journal article" date="2023" name="Mol. Phylogenet. Evol.">
        <title>Genome-scale phylogeny and comparative genomics of the fungal order Sordariales.</title>
        <authorList>
            <person name="Hensen N."/>
            <person name="Bonometti L."/>
            <person name="Westerberg I."/>
            <person name="Brannstrom I.O."/>
            <person name="Guillou S."/>
            <person name="Cros-Aarteil S."/>
            <person name="Calhoun S."/>
            <person name="Haridas S."/>
            <person name="Kuo A."/>
            <person name="Mondo S."/>
            <person name="Pangilinan J."/>
            <person name="Riley R."/>
            <person name="LaButti K."/>
            <person name="Andreopoulos B."/>
            <person name="Lipzen A."/>
            <person name="Chen C."/>
            <person name="Yan M."/>
            <person name="Daum C."/>
            <person name="Ng V."/>
            <person name="Clum A."/>
            <person name="Steindorff A."/>
            <person name="Ohm R.A."/>
            <person name="Martin F."/>
            <person name="Silar P."/>
            <person name="Natvig D.O."/>
            <person name="Lalanne C."/>
            <person name="Gautier V."/>
            <person name="Ament-Velasquez S.L."/>
            <person name="Kruys A."/>
            <person name="Hutchinson M.I."/>
            <person name="Powell A.J."/>
            <person name="Barry K."/>
            <person name="Miller A.N."/>
            <person name="Grigoriev I.V."/>
            <person name="Debuchy R."/>
            <person name="Gladieux P."/>
            <person name="Hiltunen Thoren M."/>
            <person name="Johannesson H."/>
        </authorList>
    </citation>
    <scope>NUCLEOTIDE SEQUENCE</scope>
    <source>
        <strain evidence="1">CBS 955.72</strain>
    </source>
</reference>
<accession>A0AAJ0HWJ8</accession>
<proteinExistence type="predicted"/>
<dbReference type="Proteomes" id="UP001275084">
    <property type="component" value="Unassembled WGS sequence"/>
</dbReference>
<reference evidence="1" key="2">
    <citation type="submission" date="2023-06" db="EMBL/GenBank/DDBJ databases">
        <authorList>
            <consortium name="Lawrence Berkeley National Laboratory"/>
            <person name="Haridas S."/>
            <person name="Hensen N."/>
            <person name="Bonometti L."/>
            <person name="Westerberg I."/>
            <person name="Brannstrom I.O."/>
            <person name="Guillou S."/>
            <person name="Cros-Aarteil S."/>
            <person name="Calhoun S."/>
            <person name="Kuo A."/>
            <person name="Mondo S."/>
            <person name="Pangilinan J."/>
            <person name="Riley R."/>
            <person name="Labutti K."/>
            <person name="Andreopoulos B."/>
            <person name="Lipzen A."/>
            <person name="Chen C."/>
            <person name="Yanf M."/>
            <person name="Daum C."/>
            <person name="Ng V."/>
            <person name="Clum A."/>
            <person name="Steindorff A."/>
            <person name="Ohm R."/>
            <person name="Martin F."/>
            <person name="Silar P."/>
            <person name="Natvig D."/>
            <person name="Lalanne C."/>
            <person name="Gautier V."/>
            <person name="Ament-Velasquez S.L."/>
            <person name="Kruys A."/>
            <person name="Hutchinson M.I."/>
            <person name="Powell A.J."/>
            <person name="Barry K."/>
            <person name="Miller A.N."/>
            <person name="Grigoriev I.V."/>
            <person name="Debuchy R."/>
            <person name="Gladieux P."/>
            <person name="Thoren M.H."/>
            <person name="Johannesson H."/>
        </authorList>
    </citation>
    <scope>NUCLEOTIDE SEQUENCE</scope>
    <source>
        <strain evidence="1">CBS 955.72</strain>
    </source>
</reference>